<evidence type="ECO:0000313" key="1">
    <source>
        <dbReference type="EMBL" id="EMZ22428.1"/>
    </source>
</evidence>
<reference evidence="1 2" key="1">
    <citation type="journal article" date="2014" name="Genome Announc.">
        <title>Draft genome sequences of the altered schaedler flora, a defined bacterial community from gnotobiotic mice.</title>
        <authorList>
            <person name="Wannemuehler M.J."/>
            <person name="Overstreet A.M."/>
            <person name="Ward D.V."/>
            <person name="Phillips G.J."/>
        </authorList>
    </citation>
    <scope>NUCLEOTIDE SEQUENCE [LARGE SCALE GENOMIC DNA]</scope>
    <source>
        <strain evidence="1 2">ASF492</strain>
    </source>
</reference>
<dbReference type="OrthoDB" id="9787872at2"/>
<dbReference type="PATRIC" id="fig|1235802.3.peg.4237"/>
<dbReference type="HOGENOM" id="CLU_1651327_0_0_9"/>
<name>N2A7M3_9FIRM</name>
<gene>
    <name evidence="1" type="ORF">C823_04002</name>
</gene>
<protein>
    <recommendedName>
        <fullName evidence="3">Bacterial transcription activator effector binding domain-containing protein</fullName>
    </recommendedName>
</protein>
<dbReference type="Gene3D" id="3.20.80.10">
    <property type="entry name" value="Regulatory factor, effector binding domain"/>
    <property type="match status" value="1"/>
</dbReference>
<dbReference type="AlphaFoldDB" id="N2A7M3"/>
<organism evidence="1 2">
    <name type="scientific">Eubacterium plexicaudatum ASF492</name>
    <dbReference type="NCBI Taxonomy" id="1235802"/>
    <lineage>
        <taxon>Bacteria</taxon>
        <taxon>Bacillati</taxon>
        <taxon>Bacillota</taxon>
        <taxon>Clostridia</taxon>
        <taxon>Eubacteriales</taxon>
        <taxon>Eubacteriaceae</taxon>
        <taxon>Eubacterium</taxon>
    </lineage>
</organism>
<sequence length="155" mass="17467">MEIKKCVKESFSVIGKEGSTKDGAGFIQKLWEDANSHFHEVAHLAKKDENGNIGGIWGAMSDFSRSFKPWENHFTEGLYLAGVEVADEAEAPAGWVKWTLPGYEYLYVKCTEEDVFVKVLKYMEEQGIELAGAVHDFNCPQENGQGYMFFPICKL</sequence>
<dbReference type="Proteomes" id="UP000012589">
    <property type="component" value="Unassembled WGS sequence"/>
</dbReference>
<evidence type="ECO:0000313" key="2">
    <source>
        <dbReference type="Proteomes" id="UP000012589"/>
    </source>
</evidence>
<comment type="caution">
    <text evidence="1">The sequence shown here is derived from an EMBL/GenBank/DDBJ whole genome shotgun (WGS) entry which is preliminary data.</text>
</comment>
<dbReference type="InterPro" id="IPR011256">
    <property type="entry name" value="Reg_factor_effector_dom_sf"/>
</dbReference>
<dbReference type="eggNOG" id="COG3708">
    <property type="taxonomic scope" value="Bacteria"/>
</dbReference>
<keyword evidence="2" id="KW-1185">Reference proteome</keyword>
<dbReference type="EMBL" id="AQFT01000121">
    <property type="protein sequence ID" value="EMZ22428.1"/>
    <property type="molecule type" value="Genomic_DNA"/>
</dbReference>
<evidence type="ECO:0008006" key="3">
    <source>
        <dbReference type="Google" id="ProtNLM"/>
    </source>
</evidence>
<accession>N2A7M3</accession>
<dbReference type="STRING" id="1235802.C823_04002"/>
<proteinExistence type="predicted"/>